<dbReference type="EMBL" id="JABWUV010000009">
    <property type="protein sequence ID" value="KAF6330363.1"/>
    <property type="molecule type" value="Genomic_DNA"/>
</dbReference>
<keyword evidence="2" id="KW-1185">Reference proteome</keyword>
<dbReference type="Proteomes" id="UP000527355">
    <property type="component" value="Unassembled WGS sequence"/>
</dbReference>
<sequence length="158" mass="16933">MQTWLQTSVPVTPNHFSISSSPAPHSSVTVPNACLRLLLTEPRPRQEKAFTCSLKNEEAVPRSSLADFPIALATDAFQVYVASANHCKGRERAMFDLGQSACAPGAMAESVLAQQEGIQMGPVWPRAVDPGTGGTLSIPEAVGPPPALPPWRAFGWWL</sequence>
<gene>
    <name evidence="1" type="ORF">mMyoMyo1_012353</name>
</gene>
<name>A0A7J7VZ77_MYOMY</name>
<proteinExistence type="predicted"/>
<reference evidence="1 2" key="1">
    <citation type="journal article" date="2020" name="Nature">
        <title>Six reference-quality genomes reveal evolution of bat adaptations.</title>
        <authorList>
            <person name="Jebb D."/>
            <person name="Huang Z."/>
            <person name="Pippel M."/>
            <person name="Hughes G.M."/>
            <person name="Lavrichenko K."/>
            <person name="Devanna P."/>
            <person name="Winkler S."/>
            <person name="Jermiin L.S."/>
            <person name="Skirmuntt E.C."/>
            <person name="Katzourakis A."/>
            <person name="Burkitt-Gray L."/>
            <person name="Ray D.A."/>
            <person name="Sullivan K.A.M."/>
            <person name="Roscito J.G."/>
            <person name="Kirilenko B.M."/>
            <person name="Davalos L.M."/>
            <person name="Corthals A.P."/>
            <person name="Power M.L."/>
            <person name="Jones G."/>
            <person name="Ransome R.D."/>
            <person name="Dechmann D.K.N."/>
            <person name="Locatelli A.G."/>
            <person name="Puechmaille S.J."/>
            <person name="Fedrigo O."/>
            <person name="Jarvis E.D."/>
            <person name="Hiller M."/>
            <person name="Vernes S.C."/>
            <person name="Myers E.W."/>
            <person name="Teeling E.C."/>
        </authorList>
    </citation>
    <scope>NUCLEOTIDE SEQUENCE [LARGE SCALE GENOMIC DNA]</scope>
    <source>
        <strain evidence="1">MMyoMyo1</strain>
        <tissue evidence="1">Flight muscle</tissue>
    </source>
</reference>
<evidence type="ECO:0000313" key="1">
    <source>
        <dbReference type="EMBL" id="KAF6330363.1"/>
    </source>
</evidence>
<evidence type="ECO:0000313" key="2">
    <source>
        <dbReference type="Proteomes" id="UP000527355"/>
    </source>
</evidence>
<accession>A0A7J7VZ77</accession>
<organism evidence="1 2">
    <name type="scientific">Myotis myotis</name>
    <name type="common">Greater mouse-eared bat</name>
    <name type="synonym">Vespertilio myotis</name>
    <dbReference type="NCBI Taxonomy" id="51298"/>
    <lineage>
        <taxon>Eukaryota</taxon>
        <taxon>Metazoa</taxon>
        <taxon>Chordata</taxon>
        <taxon>Craniata</taxon>
        <taxon>Vertebrata</taxon>
        <taxon>Euteleostomi</taxon>
        <taxon>Mammalia</taxon>
        <taxon>Eutheria</taxon>
        <taxon>Laurasiatheria</taxon>
        <taxon>Chiroptera</taxon>
        <taxon>Yangochiroptera</taxon>
        <taxon>Vespertilionidae</taxon>
        <taxon>Myotis</taxon>
    </lineage>
</organism>
<dbReference type="AlphaFoldDB" id="A0A7J7VZ77"/>
<comment type="caution">
    <text evidence="1">The sequence shown here is derived from an EMBL/GenBank/DDBJ whole genome shotgun (WGS) entry which is preliminary data.</text>
</comment>
<protein>
    <submittedName>
        <fullName evidence="1">Uncharacterized protein</fullName>
    </submittedName>
</protein>